<feature type="domain" description="ATP-grasp" evidence="5">
    <location>
        <begin position="126"/>
        <end position="343"/>
    </location>
</feature>
<dbReference type="PROSITE" id="PS50975">
    <property type="entry name" value="ATP_GRASP"/>
    <property type="match status" value="1"/>
</dbReference>
<dbReference type="InterPro" id="IPR011761">
    <property type="entry name" value="ATP-grasp"/>
</dbReference>
<reference evidence="6 7" key="1">
    <citation type="submission" date="2019-03" db="EMBL/GenBank/DDBJ databases">
        <title>Genomic Encyclopedia of Type Strains, Phase IV (KMG-IV): sequencing the most valuable type-strain genomes for metagenomic binning, comparative biology and taxonomic classification.</title>
        <authorList>
            <person name="Goeker M."/>
        </authorList>
    </citation>
    <scope>NUCLEOTIDE SEQUENCE [LARGE SCALE GENOMIC DNA]</scope>
    <source>
        <strain evidence="6 7">DSM 15505</strain>
    </source>
</reference>
<name>A0A4R7JIE9_9GAMM</name>
<keyword evidence="7" id="KW-1185">Reference proteome</keyword>
<dbReference type="InterPro" id="IPR005479">
    <property type="entry name" value="CPAse_ATP-bd"/>
</dbReference>
<evidence type="ECO:0000259" key="5">
    <source>
        <dbReference type="PROSITE" id="PS50975"/>
    </source>
</evidence>
<keyword evidence="1" id="KW-0436">Ligase</keyword>
<dbReference type="InterPro" id="IPR052032">
    <property type="entry name" value="ATP-dep_AA_Ligase"/>
</dbReference>
<evidence type="ECO:0000313" key="6">
    <source>
        <dbReference type="EMBL" id="TDT37681.1"/>
    </source>
</evidence>
<keyword evidence="3 4" id="KW-0067">ATP-binding</keyword>
<dbReference type="SUPFAM" id="SSF56059">
    <property type="entry name" value="Glutathione synthetase ATP-binding domain-like"/>
    <property type="match status" value="1"/>
</dbReference>
<gene>
    <name evidence="6" type="ORF">DES49_2638</name>
</gene>
<dbReference type="GO" id="GO:0005524">
    <property type="term" value="F:ATP binding"/>
    <property type="evidence" value="ECO:0007669"/>
    <property type="project" value="UniProtKB-UniRule"/>
</dbReference>
<accession>A0A4R7JIE9</accession>
<dbReference type="PANTHER" id="PTHR43585">
    <property type="entry name" value="FUMIPYRROLE BIOSYNTHESIS PROTEIN C"/>
    <property type="match status" value="1"/>
</dbReference>
<organism evidence="6 7">
    <name type="scientific">Halospina denitrificans</name>
    <dbReference type="NCBI Taxonomy" id="332522"/>
    <lineage>
        <taxon>Bacteria</taxon>
        <taxon>Pseudomonadati</taxon>
        <taxon>Pseudomonadota</taxon>
        <taxon>Gammaproteobacteria</taxon>
        <taxon>Halospina</taxon>
    </lineage>
</organism>
<keyword evidence="2 4" id="KW-0547">Nucleotide-binding</keyword>
<dbReference type="PROSITE" id="PS00867">
    <property type="entry name" value="CPSASE_2"/>
    <property type="match status" value="1"/>
</dbReference>
<proteinExistence type="predicted"/>
<sequence>MAVLAVGGCRFLQTQGMVTMVKNIFVMALDEFNREMLERLQGADEMRFHSLLDMETAVDTRYYDIPLLLDRARLQLREFPGSIDAIVGFWDFPTSTMQPILRREFGLRGPSLESVLRCEHKYWFRVNEAQFAPEQTPAYAAVDPFDERYPEHVPLDYPFWIKPVRSHSSQLGFYIGDYASFADALGEIRQDIHFLARPFNELLAYAEIPDAIKAVDGWHCIAEEIISAGRQCTLEGYILNGEVVIYGTVDSMREGIYGSSFSRYQYPSDLPEGVKADMCEMASDFIRQIEFDNSPFNIEFYYEPASGQVWMLEVNARCSKSHSLLFEMVDGTSNKQAMVDVALGRKPVFPEGGGDFSVAAKFMLREHDDAFVRRVPTDEEIAAIEADMPGCRIQIVAVEGRRLAQLLHQDSYSYETALLFIGGDSVEEVEDKSRRVKARLHFELER</sequence>
<dbReference type="GO" id="GO:0046872">
    <property type="term" value="F:metal ion binding"/>
    <property type="evidence" value="ECO:0007669"/>
    <property type="project" value="InterPro"/>
</dbReference>
<dbReference type="Proteomes" id="UP000295830">
    <property type="component" value="Unassembled WGS sequence"/>
</dbReference>
<dbReference type="EMBL" id="SOAX01000007">
    <property type="protein sequence ID" value="TDT37681.1"/>
    <property type="molecule type" value="Genomic_DNA"/>
</dbReference>
<comment type="caution">
    <text evidence="6">The sequence shown here is derived from an EMBL/GenBank/DDBJ whole genome shotgun (WGS) entry which is preliminary data.</text>
</comment>
<dbReference type="GO" id="GO:0016874">
    <property type="term" value="F:ligase activity"/>
    <property type="evidence" value="ECO:0007669"/>
    <property type="project" value="UniProtKB-KW"/>
</dbReference>
<evidence type="ECO:0000256" key="2">
    <source>
        <dbReference type="ARBA" id="ARBA00022741"/>
    </source>
</evidence>
<protein>
    <submittedName>
        <fullName evidence="6">Carbamoyl-phosphate synthase L subunit-like protein</fullName>
    </submittedName>
</protein>
<dbReference type="AlphaFoldDB" id="A0A4R7JIE9"/>
<evidence type="ECO:0000256" key="1">
    <source>
        <dbReference type="ARBA" id="ARBA00022598"/>
    </source>
</evidence>
<evidence type="ECO:0000256" key="4">
    <source>
        <dbReference type="PROSITE-ProRule" id="PRU00409"/>
    </source>
</evidence>
<dbReference type="Gene3D" id="3.30.470.20">
    <property type="entry name" value="ATP-grasp fold, B domain"/>
    <property type="match status" value="1"/>
</dbReference>
<evidence type="ECO:0000313" key="7">
    <source>
        <dbReference type="Proteomes" id="UP000295830"/>
    </source>
</evidence>
<dbReference type="PANTHER" id="PTHR43585:SF2">
    <property type="entry name" value="ATP-GRASP ENZYME FSQD"/>
    <property type="match status" value="1"/>
</dbReference>
<dbReference type="Pfam" id="PF02786">
    <property type="entry name" value="CPSase_L_D2"/>
    <property type="match status" value="1"/>
</dbReference>
<evidence type="ECO:0000256" key="3">
    <source>
        <dbReference type="ARBA" id="ARBA00022840"/>
    </source>
</evidence>